<reference evidence="2" key="1">
    <citation type="submission" date="2021-12" db="EMBL/GenBank/DDBJ databases">
        <authorList>
            <person name="King R."/>
        </authorList>
    </citation>
    <scope>NUCLEOTIDE SEQUENCE</scope>
</reference>
<feature type="region of interest" description="Disordered" evidence="1">
    <location>
        <begin position="175"/>
        <end position="203"/>
    </location>
</feature>
<gene>
    <name evidence="2" type="ORF">CHILSU_LOCUS8153</name>
</gene>
<feature type="region of interest" description="Disordered" evidence="1">
    <location>
        <begin position="224"/>
        <end position="243"/>
    </location>
</feature>
<organism evidence="2 3">
    <name type="scientific">Chilo suppressalis</name>
    <name type="common">Asiatic rice borer moth</name>
    <dbReference type="NCBI Taxonomy" id="168631"/>
    <lineage>
        <taxon>Eukaryota</taxon>
        <taxon>Metazoa</taxon>
        <taxon>Ecdysozoa</taxon>
        <taxon>Arthropoda</taxon>
        <taxon>Hexapoda</taxon>
        <taxon>Insecta</taxon>
        <taxon>Pterygota</taxon>
        <taxon>Neoptera</taxon>
        <taxon>Endopterygota</taxon>
        <taxon>Lepidoptera</taxon>
        <taxon>Glossata</taxon>
        <taxon>Ditrysia</taxon>
        <taxon>Pyraloidea</taxon>
        <taxon>Crambidae</taxon>
        <taxon>Crambinae</taxon>
        <taxon>Chilo</taxon>
    </lineage>
</organism>
<evidence type="ECO:0000313" key="3">
    <source>
        <dbReference type="Proteomes" id="UP001153292"/>
    </source>
</evidence>
<evidence type="ECO:0000256" key="1">
    <source>
        <dbReference type="SAM" id="MobiDB-lite"/>
    </source>
</evidence>
<protein>
    <recommendedName>
        <fullName evidence="4">Endonuclease-reverse transcriptase</fullName>
    </recommendedName>
</protein>
<name>A0ABN8B7I3_CHISP</name>
<sequence>MQIPKGFNLSVSIDEKLKPLVKENLHLRNEVAFLNKNVSNTERDVRKNNLILHGLQEKETNNIELVESLITCLNNIYKDTGLGNWDKYEISRIQRVGIKDSNKTRSILFTLTLEWRKLELLRNKKRFPKNIYITEDYPKDILNIRKELKVKQQEEIKKGKIAFIRYDKLIVKDKNPVAKENEKRKRTPTDSPNQQDNTKRANKLAGCARRAIVQAITGRPAPFLRFSCAPRPPGRQSKDYYDT</sequence>
<proteinExistence type="predicted"/>
<keyword evidence="3" id="KW-1185">Reference proteome</keyword>
<dbReference type="Proteomes" id="UP001153292">
    <property type="component" value="Chromosome 3"/>
</dbReference>
<evidence type="ECO:0008006" key="4">
    <source>
        <dbReference type="Google" id="ProtNLM"/>
    </source>
</evidence>
<dbReference type="EMBL" id="OU963896">
    <property type="protein sequence ID" value="CAH0404805.1"/>
    <property type="molecule type" value="Genomic_DNA"/>
</dbReference>
<evidence type="ECO:0000313" key="2">
    <source>
        <dbReference type="EMBL" id="CAH0404805.1"/>
    </source>
</evidence>
<accession>A0ABN8B7I3</accession>